<feature type="coiled-coil region" evidence="1">
    <location>
        <begin position="160"/>
        <end position="201"/>
    </location>
</feature>
<dbReference type="Proteomes" id="UP000019763">
    <property type="component" value="Unassembled WGS sequence"/>
</dbReference>
<feature type="region of interest" description="Disordered" evidence="2">
    <location>
        <begin position="83"/>
        <end position="117"/>
    </location>
</feature>
<gene>
    <name evidence="3" type="ORF">GNI_078990</name>
</gene>
<evidence type="ECO:0000256" key="2">
    <source>
        <dbReference type="SAM" id="MobiDB-lite"/>
    </source>
</evidence>
<dbReference type="AlphaFoldDB" id="A0A023B6J1"/>
<keyword evidence="1" id="KW-0175">Coiled coil</keyword>
<protein>
    <submittedName>
        <fullName evidence="3">Uncharacterized protein</fullName>
    </submittedName>
</protein>
<organism evidence="3 4">
    <name type="scientific">Gregarina niphandrodes</name>
    <name type="common">Septate eugregarine</name>
    <dbReference type="NCBI Taxonomy" id="110365"/>
    <lineage>
        <taxon>Eukaryota</taxon>
        <taxon>Sar</taxon>
        <taxon>Alveolata</taxon>
        <taxon>Apicomplexa</taxon>
        <taxon>Conoidasida</taxon>
        <taxon>Gregarinasina</taxon>
        <taxon>Eugregarinorida</taxon>
        <taxon>Gregarinidae</taxon>
        <taxon>Gregarina</taxon>
    </lineage>
</organism>
<proteinExistence type="predicted"/>
<comment type="caution">
    <text evidence="3">The sequence shown here is derived from an EMBL/GenBank/DDBJ whole genome shotgun (WGS) entry which is preliminary data.</text>
</comment>
<dbReference type="EMBL" id="AFNH02000591">
    <property type="protein sequence ID" value="EZG66580.1"/>
    <property type="molecule type" value="Genomic_DNA"/>
</dbReference>
<reference evidence="3" key="1">
    <citation type="submission" date="2013-12" db="EMBL/GenBank/DDBJ databases">
        <authorList>
            <person name="Omoto C.K."/>
            <person name="Sibley D."/>
            <person name="Venepally P."/>
            <person name="Hadjithomas M."/>
            <person name="Karamycheva S."/>
            <person name="Brunk B."/>
            <person name="Roos D."/>
            <person name="Caler E."/>
            <person name="Lorenzi H."/>
        </authorList>
    </citation>
    <scope>NUCLEOTIDE SEQUENCE</scope>
</reference>
<evidence type="ECO:0000313" key="3">
    <source>
        <dbReference type="EMBL" id="EZG66580.1"/>
    </source>
</evidence>
<feature type="compositionally biased region" description="Basic and acidic residues" evidence="2">
    <location>
        <begin position="98"/>
        <end position="116"/>
    </location>
</feature>
<dbReference type="RefSeq" id="XP_011130589.1">
    <property type="nucleotide sequence ID" value="XM_011132287.1"/>
</dbReference>
<sequence length="246" mass="27022">MVTSEYARNVLPLLNNEGILSSILNSILSRDDEPVTDEALHSILSIKFMYDLCNQKLHITSGLRDLYLRLMFTSNSGEGTCAAHENSAAVRETQGSTKDAHGESHKPASGSKESHAGLEGSIQVEGTILRDLATNHDNYIAANPVAANQQRLPNTLTLELETLSLELETLTLELETLTLELETLTLELETLSLERAILAQRVTGKGIEVVRKKTEIAKKENKRQHPSGKSVGSRLLECMKETTIFG</sequence>
<name>A0A023B6J1_GRENI</name>
<keyword evidence="4" id="KW-1185">Reference proteome</keyword>
<dbReference type="GeneID" id="22912876"/>
<accession>A0A023B6J1</accession>
<dbReference type="VEuPathDB" id="CryptoDB:GNI_078990"/>
<evidence type="ECO:0000313" key="4">
    <source>
        <dbReference type="Proteomes" id="UP000019763"/>
    </source>
</evidence>
<evidence type="ECO:0000256" key="1">
    <source>
        <dbReference type="SAM" id="Coils"/>
    </source>
</evidence>